<keyword evidence="5" id="KW-1133">Transmembrane helix</keyword>
<comment type="similarity">
    <text evidence="1">Belongs to the GDA1/CD39 NTPase family.</text>
</comment>
<keyword evidence="5" id="KW-0812">Transmembrane</keyword>
<evidence type="ECO:0000256" key="2">
    <source>
        <dbReference type="ARBA" id="ARBA00022801"/>
    </source>
</evidence>
<keyword evidence="7" id="KW-1185">Reference proteome</keyword>
<feature type="active site" description="Proton acceptor" evidence="3">
    <location>
        <position position="203"/>
    </location>
</feature>
<dbReference type="Proteomes" id="UP001497516">
    <property type="component" value="Chromosome 2"/>
</dbReference>
<reference evidence="6 7" key="1">
    <citation type="submission" date="2024-04" db="EMBL/GenBank/DDBJ databases">
        <authorList>
            <person name="Fracassetti M."/>
        </authorList>
    </citation>
    <scope>NUCLEOTIDE SEQUENCE [LARGE SCALE GENOMIC DNA]</scope>
</reference>
<keyword evidence="2" id="KW-0378">Hydrolase</keyword>
<gene>
    <name evidence="6" type="ORF">LTRI10_LOCUS11095</name>
</gene>
<dbReference type="GO" id="GO:0017110">
    <property type="term" value="F:nucleoside diphosphate phosphatase activity"/>
    <property type="evidence" value="ECO:0007669"/>
    <property type="project" value="TreeGrafter"/>
</dbReference>
<dbReference type="EMBL" id="OZ034815">
    <property type="protein sequence ID" value="CAL1367411.1"/>
    <property type="molecule type" value="Genomic_DNA"/>
</dbReference>
<evidence type="ECO:0000313" key="6">
    <source>
        <dbReference type="EMBL" id="CAL1367411.1"/>
    </source>
</evidence>
<evidence type="ECO:0000256" key="5">
    <source>
        <dbReference type="SAM" id="Phobius"/>
    </source>
</evidence>
<dbReference type="PANTHER" id="PTHR11782">
    <property type="entry name" value="ADENOSINE/GUANOSINE DIPHOSPHATASE"/>
    <property type="match status" value="1"/>
</dbReference>
<organism evidence="6 7">
    <name type="scientific">Linum trigynum</name>
    <dbReference type="NCBI Taxonomy" id="586398"/>
    <lineage>
        <taxon>Eukaryota</taxon>
        <taxon>Viridiplantae</taxon>
        <taxon>Streptophyta</taxon>
        <taxon>Embryophyta</taxon>
        <taxon>Tracheophyta</taxon>
        <taxon>Spermatophyta</taxon>
        <taxon>Magnoliopsida</taxon>
        <taxon>eudicotyledons</taxon>
        <taxon>Gunneridae</taxon>
        <taxon>Pentapetalae</taxon>
        <taxon>rosids</taxon>
        <taxon>fabids</taxon>
        <taxon>Malpighiales</taxon>
        <taxon>Linaceae</taxon>
        <taxon>Linum</taxon>
    </lineage>
</organism>
<proteinExistence type="inferred from homology"/>
<dbReference type="AlphaFoldDB" id="A0AAV2D5Y4"/>
<dbReference type="Pfam" id="PF01150">
    <property type="entry name" value="GDA1_CD39"/>
    <property type="match status" value="1"/>
</dbReference>
<protein>
    <recommendedName>
        <fullName evidence="8">Apyrase</fullName>
    </recommendedName>
</protein>
<dbReference type="PANTHER" id="PTHR11782:SF92">
    <property type="entry name" value="APYRASE 7"/>
    <property type="match status" value="1"/>
</dbReference>
<evidence type="ECO:0000313" key="7">
    <source>
        <dbReference type="Proteomes" id="UP001497516"/>
    </source>
</evidence>
<keyword evidence="5" id="KW-0472">Membrane</keyword>
<evidence type="ECO:0000256" key="3">
    <source>
        <dbReference type="PIRSR" id="PIRSR600407-1"/>
    </source>
</evidence>
<dbReference type="GO" id="GO:0016020">
    <property type="term" value="C:membrane"/>
    <property type="evidence" value="ECO:0007669"/>
    <property type="project" value="TreeGrafter"/>
</dbReference>
<dbReference type="GO" id="GO:0005524">
    <property type="term" value="F:ATP binding"/>
    <property type="evidence" value="ECO:0007669"/>
    <property type="project" value="UniProtKB-KW"/>
</dbReference>
<dbReference type="Gene3D" id="3.30.420.40">
    <property type="match status" value="1"/>
</dbReference>
<evidence type="ECO:0000256" key="1">
    <source>
        <dbReference type="ARBA" id="ARBA00009283"/>
    </source>
</evidence>
<evidence type="ECO:0008006" key="8">
    <source>
        <dbReference type="Google" id="ProtNLM"/>
    </source>
</evidence>
<accession>A0AAV2D5Y4</accession>
<keyword evidence="4" id="KW-0067">ATP-binding</keyword>
<dbReference type="GO" id="GO:0009134">
    <property type="term" value="P:nucleoside diphosphate catabolic process"/>
    <property type="evidence" value="ECO:0007669"/>
    <property type="project" value="TreeGrafter"/>
</dbReference>
<keyword evidence="4" id="KW-0547">Nucleotide-binding</keyword>
<name>A0AAV2D5Y4_9ROSI</name>
<dbReference type="Gene3D" id="3.30.420.150">
    <property type="entry name" value="Exopolyphosphatase. Domain 2"/>
    <property type="match status" value="1"/>
</dbReference>
<evidence type="ECO:0000256" key="4">
    <source>
        <dbReference type="PIRSR" id="PIRSR600407-2"/>
    </source>
</evidence>
<dbReference type="InterPro" id="IPR000407">
    <property type="entry name" value="GDA1_CD39_NTPase"/>
</dbReference>
<sequence length="564" mass="63137">MEVEPISPSKFKLSIWSPARVLRICTIASLVLLLLVGVYYALQLGEVHFHGESGHHHTVVLDCGSTGTRVSVYKWEANRSKDSGLPVLVNSYPEFEHSARSSTLKRTFACKYHCFQTEPGLDSFLGNSSGVKLALEPLIRLAERWVPRERHEETPIFVLATAGLRRLKGEDARRVLDDVVGVVKEHSFVYRKNWVRVLSGKEEAYYGWVALNYRMGRLGNSSIEPTLGLLDLGGSSLQVVTEVDGTDAHRADEHLMRSKVGLVEHWILAYSLPSFGLNEAFDRTISMLPVDRTAGDAVKIKHPCLSSEFDKMNARHQMMKTEHSYVVGDPDWKRCKAVARAAAINVSSFDWPTSMMVGSYCKEKFSFNNTGSNIPNLASGSHKTRHFHALSGFFAVHNILKLEARANFTKIWETAGKLCSSQQLSTELSSMFGNKKYGSQYCFSLPYMVSLIQDLLCLRDEQIAFGPGDLSWTLGAALVEGEDYHLGQQSSTTTREGKEDIGFSRSMDYYIHSPVFVFLLLLFLLIVVYYSQIKLPMLGRKKAAATLSLGPSLPSYIYPKQRPN</sequence>
<feature type="transmembrane region" description="Helical" evidence="5">
    <location>
        <begin position="21"/>
        <end position="42"/>
    </location>
</feature>
<feature type="binding site" evidence="4">
    <location>
        <begin position="234"/>
        <end position="238"/>
    </location>
    <ligand>
        <name>ATP</name>
        <dbReference type="ChEBI" id="CHEBI:30616"/>
    </ligand>
</feature>
<feature type="transmembrane region" description="Helical" evidence="5">
    <location>
        <begin position="509"/>
        <end position="531"/>
    </location>
</feature>